<comment type="subcellular location">
    <subcellularLocation>
        <location evidence="1">Cytoplasm</location>
    </subcellularLocation>
</comment>
<name>A0ABD2Q4Q2_9PLAT</name>
<dbReference type="PROSITE" id="PS50102">
    <property type="entry name" value="RRM"/>
    <property type="match status" value="1"/>
</dbReference>
<proteinExistence type="predicted"/>
<feature type="domain" description="RRM" evidence="7">
    <location>
        <begin position="71"/>
        <end position="148"/>
    </location>
</feature>
<dbReference type="GO" id="GO:0005737">
    <property type="term" value="C:cytoplasm"/>
    <property type="evidence" value="ECO:0007669"/>
    <property type="project" value="UniProtKB-SubCell"/>
</dbReference>
<dbReference type="SUPFAM" id="SSF54928">
    <property type="entry name" value="RNA-binding domain, RBD"/>
    <property type="match status" value="1"/>
</dbReference>
<evidence type="ECO:0000256" key="4">
    <source>
        <dbReference type="ARBA" id="ARBA00022884"/>
    </source>
</evidence>
<evidence type="ECO:0000256" key="5">
    <source>
        <dbReference type="PROSITE-ProRule" id="PRU00176"/>
    </source>
</evidence>
<dbReference type="Proteomes" id="UP001626550">
    <property type="component" value="Unassembled WGS sequence"/>
</dbReference>
<keyword evidence="2" id="KW-0963">Cytoplasm</keyword>
<feature type="compositionally biased region" description="Polar residues" evidence="6">
    <location>
        <begin position="22"/>
        <end position="35"/>
    </location>
</feature>
<feature type="region of interest" description="Disordered" evidence="6">
    <location>
        <begin position="1"/>
        <end position="53"/>
    </location>
</feature>
<keyword evidence="4 5" id="KW-0694">RNA-binding</keyword>
<dbReference type="Pfam" id="PF00076">
    <property type="entry name" value="RRM_1"/>
    <property type="match status" value="1"/>
</dbReference>
<dbReference type="Gene3D" id="3.30.70.330">
    <property type="match status" value="1"/>
</dbReference>
<protein>
    <submittedName>
        <fullName evidence="8">RNA-binding protein Musashi 2</fullName>
    </submittedName>
</protein>
<evidence type="ECO:0000313" key="8">
    <source>
        <dbReference type="EMBL" id="KAL3314569.1"/>
    </source>
</evidence>
<gene>
    <name evidence="8" type="primary">MSI2_2</name>
    <name evidence="8" type="ORF">Ciccas_006808</name>
</gene>
<keyword evidence="9" id="KW-1185">Reference proteome</keyword>
<reference evidence="8 9" key="1">
    <citation type="submission" date="2024-11" db="EMBL/GenBank/DDBJ databases">
        <title>Adaptive evolution of stress response genes in parasites aligns with host niche diversity.</title>
        <authorList>
            <person name="Hahn C."/>
            <person name="Resl P."/>
        </authorList>
    </citation>
    <scope>NUCLEOTIDE SEQUENCE [LARGE SCALE GENOMIC DNA]</scope>
    <source>
        <strain evidence="8">EGGRZ-B1_66</strain>
        <tissue evidence="8">Body</tissue>
    </source>
</reference>
<evidence type="ECO:0000313" key="9">
    <source>
        <dbReference type="Proteomes" id="UP001626550"/>
    </source>
</evidence>
<accession>A0ABD2Q4Q2</accession>
<evidence type="ECO:0000256" key="1">
    <source>
        <dbReference type="ARBA" id="ARBA00004496"/>
    </source>
</evidence>
<dbReference type="GO" id="GO:0003723">
    <property type="term" value="F:RNA binding"/>
    <property type="evidence" value="ECO:0007669"/>
    <property type="project" value="UniProtKB-UniRule"/>
</dbReference>
<dbReference type="PANTHER" id="PTHR48032">
    <property type="entry name" value="RNA-BINDING PROTEIN MUSASHI HOMOLOG RBP6"/>
    <property type="match status" value="1"/>
</dbReference>
<dbReference type="PANTHER" id="PTHR48032:SF18">
    <property type="entry name" value="RRM DOMAIN-CONTAINING PROTEIN"/>
    <property type="match status" value="1"/>
</dbReference>
<evidence type="ECO:0000259" key="7">
    <source>
        <dbReference type="PROSITE" id="PS50102"/>
    </source>
</evidence>
<dbReference type="InterPro" id="IPR012677">
    <property type="entry name" value="Nucleotide-bd_a/b_plait_sf"/>
</dbReference>
<sequence length="194" mass="21060">MNKRPANGQTDLDGTGTTGPGSETNTNHNSSSYATSPADRMFDHNGSVTTDPGPDRFSVTLLAAQALARTKKVFLGGVSTATTTEELEQYFSVFGTVESCELMMDKTTQRHRGFGFITFASEEAAERVCKTHYHDINGKMVEAKKALPKEVLSTANALVKQRQTLLQNNVCTSLLSSVCLGQINPKFLYTHTCA</sequence>
<evidence type="ECO:0000256" key="3">
    <source>
        <dbReference type="ARBA" id="ARBA00022737"/>
    </source>
</evidence>
<dbReference type="InterPro" id="IPR035979">
    <property type="entry name" value="RBD_domain_sf"/>
</dbReference>
<organism evidence="8 9">
    <name type="scientific">Cichlidogyrus casuarinus</name>
    <dbReference type="NCBI Taxonomy" id="1844966"/>
    <lineage>
        <taxon>Eukaryota</taxon>
        <taxon>Metazoa</taxon>
        <taxon>Spiralia</taxon>
        <taxon>Lophotrochozoa</taxon>
        <taxon>Platyhelminthes</taxon>
        <taxon>Monogenea</taxon>
        <taxon>Monopisthocotylea</taxon>
        <taxon>Dactylogyridea</taxon>
        <taxon>Ancyrocephalidae</taxon>
        <taxon>Cichlidogyrus</taxon>
    </lineage>
</organism>
<dbReference type="EMBL" id="JBJKFK010000959">
    <property type="protein sequence ID" value="KAL3314569.1"/>
    <property type="molecule type" value="Genomic_DNA"/>
</dbReference>
<dbReference type="SMART" id="SM00360">
    <property type="entry name" value="RRM"/>
    <property type="match status" value="1"/>
</dbReference>
<evidence type="ECO:0000256" key="6">
    <source>
        <dbReference type="SAM" id="MobiDB-lite"/>
    </source>
</evidence>
<dbReference type="InterPro" id="IPR000504">
    <property type="entry name" value="RRM_dom"/>
</dbReference>
<evidence type="ECO:0000256" key="2">
    <source>
        <dbReference type="ARBA" id="ARBA00022490"/>
    </source>
</evidence>
<dbReference type="AlphaFoldDB" id="A0ABD2Q4Q2"/>
<keyword evidence="3" id="KW-0677">Repeat</keyword>
<comment type="caution">
    <text evidence="8">The sequence shown here is derived from an EMBL/GenBank/DDBJ whole genome shotgun (WGS) entry which is preliminary data.</text>
</comment>